<evidence type="ECO:0000313" key="2">
    <source>
        <dbReference type="Proteomes" id="UP000196531"/>
    </source>
</evidence>
<dbReference type="PANTHER" id="PTHR30600:SF4">
    <property type="entry name" value="CYTOCHROME C DOMAIN-CONTAINING PROTEIN"/>
    <property type="match status" value="1"/>
</dbReference>
<evidence type="ECO:0000313" key="1">
    <source>
        <dbReference type="EMBL" id="OUR97479.1"/>
    </source>
</evidence>
<gene>
    <name evidence="1" type="ORF">A9Q84_11580</name>
</gene>
<dbReference type="PIRSF" id="PIRSF028099">
    <property type="entry name" value="DUF1111"/>
    <property type="match status" value="1"/>
</dbReference>
<dbReference type="AlphaFoldDB" id="A0A1Y5FES6"/>
<dbReference type="InterPro" id="IPR036909">
    <property type="entry name" value="Cyt_c-like_dom_sf"/>
</dbReference>
<dbReference type="GO" id="GO:0020037">
    <property type="term" value="F:heme binding"/>
    <property type="evidence" value="ECO:0007669"/>
    <property type="project" value="InterPro"/>
</dbReference>
<dbReference type="GO" id="GO:0009055">
    <property type="term" value="F:electron transfer activity"/>
    <property type="evidence" value="ECO:0007669"/>
    <property type="project" value="InterPro"/>
</dbReference>
<protein>
    <recommendedName>
        <fullName evidence="3">Thiol oxidoreductase</fullName>
    </recommendedName>
</protein>
<dbReference type="Gene3D" id="1.10.760.10">
    <property type="entry name" value="Cytochrome c-like domain"/>
    <property type="match status" value="1"/>
</dbReference>
<dbReference type="GO" id="GO:0004130">
    <property type="term" value="F:cytochrome-c peroxidase activity"/>
    <property type="evidence" value="ECO:0007669"/>
    <property type="project" value="TreeGrafter"/>
</dbReference>
<dbReference type="InterPro" id="IPR051395">
    <property type="entry name" value="Cytochrome_c_Peroxidase/MauG"/>
</dbReference>
<accession>A0A1Y5FES6</accession>
<sequence>MVLTFVLTRTTLARTLNVTGAKDFSHLLENLSSSDLAKVKAGFSLFAKGWVTAPSSTRVRDGLGPLFNAVSCMSCHQGMGRGKPQKSDLSIDHSLLFRLSVTGKSPHGGPLSEPTYGGQFQPRSIISVKSEGQVKVEYIEEVGQFLDGEKYSLRRPVYSFSNLAYGAFQSDVLISPRIAPHVAGLGLLEKISRESLLANVDVADVDGDGISGRVNTVWSPTHKKHMIGRFGWKANQATVADQNAGAFSGDLGITSMQLPNESCSSLQFDCASSLTGGAPEINKKLLGYVNLLISSIDAPRVIKNEFYTKGLKVFRKMQCQKCHVESFKIGEREIRPYSDLLLHDLGERLADKRSDYLASGSEWKTPPLWGVGKQSSVNGHTNFLHDGRARNLTEAILWHGGEASGSKNAFLGLSSMERKELFSFLNSL</sequence>
<name>A0A1Y5FES6_9BACT</name>
<dbReference type="Pfam" id="PF06537">
    <property type="entry name" value="DHOR"/>
    <property type="match status" value="1"/>
</dbReference>
<dbReference type="Proteomes" id="UP000196531">
    <property type="component" value="Unassembled WGS sequence"/>
</dbReference>
<dbReference type="EMBL" id="MAAO01000006">
    <property type="protein sequence ID" value="OUR97479.1"/>
    <property type="molecule type" value="Genomic_DNA"/>
</dbReference>
<proteinExistence type="predicted"/>
<reference evidence="2" key="1">
    <citation type="journal article" date="2017" name="Proc. Natl. Acad. Sci. U.S.A.">
        <title>Simulation of Deepwater Horizon oil plume reveals substrate specialization within a complex community of hydrocarbon-degraders.</title>
        <authorList>
            <person name="Hu P."/>
            <person name="Dubinsky E.A."/>
            <person name="Probst A.J."/>
            <person name="Wang J."/>
            <person name="Sieber C.M.K."/>
            <person name="Tom L.M."/>
            <person name="Gardinali P."/>
            <person name="Banfield J.F."/>
            <person name="Atlas R.M."/>
            <person name="Andersen G.L."/>
        </authorList>
    </citation>
    <scope>NUCLEOTIDE SEQUENCE [LARGE SCALE GENOMIC DNA]</scope>
</reference>
<organism evidence="1 2">
    <name type="scientific">Halobacteriovorax marinus</name>
    <dbReference type="NCBI Taxonomy" id="97084"/>
    <lineage>
        <taxon>Bacteria</taxon>
        <taxon>Pseudomonadati</taxon>
        <taxon>Bdellovibrionota</taxon>
        <taxon>Bacteriovoracia</taxon>
        <taxon>Bacteriovoracales</taxon>
        <taxon>Halobacteriovoraceae</taxon>
        <taxon>Halobacteriovorax</taxon>
    </lineage>
</organism>
<dbReference type="InterPro" id="IPR010538">
    <property type="entry name" value="DHOR"/>
</dbReference>
<evidence type="ECO:0008006" key="3">
    <source>
        <dbReference type="Google" id="ProtNLM"/>
    </source>
</evidence>
<dbReference type="SUPFAM" id="SSF46626">
    <property type="entry name" value="Cytochrome c"/>
    <property type="match status" value="1"/>
</dbReference>
<comment type="caution">
    <text evidence="1">The sequence shown here is derived from an EMBL/GenBank/DDBJ whole genome shotgun (WGS) entry which is preliminary data.</text>
</comment>
<dbReference type="PANTHER" id="PTHR30600">
    <property type="entry name" value="CYTOCHROME C PEROXIDASE-RELATED"/>
    <property type="match status" value="1"/>
</dbReference>